<dbReference type="EMBL" id="JACHFQ010000002">
    <property type="protein sequence ID" value="MBB5225393.1"/>
    <property type="molecule type" value="Genomic_DNA"/>
</dbReference>
<dbReference type="InterPro" id="IPR009057">
    <property type="entry name" value="Homeodomain-like_sf"/>
</dbReference>
<evidence type="ECO:0000313" key="5">
    <source>
        <dbReference type="EMBL" id="MBB5225393.1"/>
    </source>
</evidence>
<dbReference type="PANTHER" id="PTHR47893">
    <property type="entry name" value="REGULATORY PROTEIN PCHR"/>
    <property type="match status" value="1"/>
</dbReference>
<evidence type="ECO:0000259" key="4">
    <source>
        <dbReference type="PROSITE" id="PS01124"/>
    </source>
</evidence>
<dbReference type="GO" id="GO:0003700">
    <property type="term" value="F:DNA-binding transcription factor activity"/>
    <property type="evidence" value="ECO:0007669"/>
    <property type="project" value="InterPro"/>
</dbReference>
<evidence type="ECO:0000313" key="6">
    <source>
        <dbReference type="Proteomes" id="UP000518887"/>
    </source>
</evidence>
<evidence type="ECO:0000256" key="1">
    <source>
        <dbReference type="ARBA" id="ARBA00023015"/>
    </source>
</evidence>
<dbReference type="SUPFAM" id="SSF46689">
    <property type="entry name" value="Homeodomain-like"/>
    <property type="match status" value="2"/>
</dbReference>
<dbReference type="Pfam" id="PF12833">
    <property type="entry name" value="HTH_18"/>
    <property type="match status" value="1"/>
</dbReference>
<sequence length="332" mass="38499">MNVNKKIILGGKEVSLRIDDIEGKNTFPEFLGSINIDSKKERENILYRSWNIQFSKSIDAEEVDNCGNDEVQIMFNINQDISWYVHNKQKGNELARPVEEIKMSSGEVCVFRNNDYHTGMNYSANTNFKFKSMQMPTSFFRQLLSKYFSDKDIHELESQFLTHVTKTAITGEMYRILSEIDTSERFKEYEGVYLEGKMIELTALVLYGIAYNKTEKIKRKSLPNKNDIERIEALRENIQRKPSQDYDAESVAQELGMSISKLNRNFRTLYGTSLHAYVQEKRLEYAAHLIKEHNFSVSEAAVKSGYNNMSHFAVAFSKQFGILPKDFSKQQD</sequence>
<dbReference type="PANTHER" id="PTHR47893:SF1">
    <property type="entry name" value="REGULATORY PROTEIN PCHR"/>
    <property type="match status" value="1"/>
</dbReference>
<evidence type="ECO:0000256" key="2">
    <source>
        <dbReference type="ARBA" id="ARBA00023125"/>
    </source>
</evidence>
<accession>A0A7W8LLI9</accession>
<dbReference type="InterPro" id="IPR053142">
    <property type="entry name" value="PchR_regulatory_protein"/>
</dbReference>
<keyword evidence="1" id="KW-0805">Transcription regulation</keyword>
<reference evidence="5 6" key="1">
    <citation type="submission" date="2020-08" db="EMBL/GenBank/DDBJ databases">
        <title>Genomic Encyclopedia of Type Strains, Phase IV (KMG-IV): sequencing the most valuable type-strain genomes for metagenomic binning, comparative biology and taxonomic classification.</title>
        <authorList>
            <person name="Goeker M."/>
        </authorList>
    </citation>
    <scope>NUCLEOTIDE SEQUENCE [LARGE SCALE GENOMIC DNA]</scope>
    <source>
        <strain evidence="5 6">DSM 103462</strain>
    </source>
</reference>
<dbReference type="Proteomes" id="UP000518887">
    <property type="component" value="Unassembled WGS sequence"/>
</dbReference>
<dbReference type="Gene3D" id="1.10.10.60">
    <property type="entry name" value="Homeodomain-like"/>
    <property type="match status" value="2"/>
</dbReference>
<dbReference type="InterPro" id="IPR018060">
    <property type="entry name" value="HTH_AraC"/>
</dbReference>
<proteinExistence type="predicted"/>
<dbReference type="RefSeq" id="WP_184657631.1">
    <property type="nucleotide sequence ID" value="NZ_CP031518.1"/>
</dbReference>
<dbReference type="PROSITE" id="PS00041">
    <property type="entry name" value="HTH_ARAC_FAMILY_1"/>
    <property type="match status" value="1"/>
</dbReference>
<keyword evidence="6" id="KW-1185">Reference proteome</keyword>
<name>A0A7W8LLI9_9SPIR</name>
<dbReference type="PROSITE" id="PS01124">
    <property type="entry name" value="HTH_ARAC_FAMILY_2"/>
    <property type="match status" value="1"/>
</dbReference>
<keyword evidence="3" id="KW-0804">Transcription</keyword>
<comment type="caution">
    <text evidence="5">The sequence shown here is derived from an EMBL/GenBank/DDBJ whole genome shotgun (WGS) entry which is preliminary data.</text>
</comment>
<gene>
    <name evidence="5" type="ORF">HNP76_000737</name>
</gene>
<dbReference type="AlphaFoldDB" id="A0A7W8LLI9"/>
<evidence type="ECO:0000256" key="3">
    <source>
        <dbReference type="ARBA" id="ARBA00023163"/>
    </source>
</evidence>
<dbReference type="SMART" id="SM00342">
    <property type="entry name" value="HTH_ARAC"/>
    <property type="match status" value="1"/>
</dbReference>
<dbReference type="GO" id="GO:0043565">
    <property type="term" value="F:sequence-specific DNA binding"/>
    <property type="evidence" value="ECO:0007669"/>
    <property type="project" value="InterPro"/>
</dbReference>
<organism evidence="5 6">
    <name type="scientific">Treponema ruminis</name>
    <dbReference type="NCBI Taxonomy" id="744515"/>
    <lineage>
        <taxon>Bacteria</taxon>
        <taxon>Pseudomonadati</taxon>
        <taxon>Spirochaetota</taxon>
        <taxon>Spirochaetia</taxon>
        <taxon>Spirochaetales</taxon>
        <taxon>Treponemataceae</taxon>
        <taxon>Treponema</taxon>
    </lineage>
</organism>
<protein>
    <submittedName>
        <fullName evidence="5">AraC-like DNA-binding protein</fullName>
    </submittedName>
</protein>
<dbReference type="InterPro" id="IPR018062">
    <property type="entry name" value="HTH_AraC-typ_CS"/>
</dbReference>
<keyword evidence="2 5" id="KW-0238">DNA-binding</keyword>
<feature type="domain" description="HTH araC/xylS-type" evidence="4">
    <location>
        <begin position="232"/>
        <end position="330"/>
    </location>
</feature>